<gene>
    <name evidence="2" type="ORF">EDD35_7795</name>
</gene>
<dbReference type="EMBL" id="RKHY01000002">
    <property type="protein sequence ID" value="ROS32052.1"/>
    <property type="molecule type" value="Genomic_DNA"/>
</dbReference>
<dbReference type="Gene3D" id="1.10.10.2840">
    <property type="entry name" value="PucR C-terminal helix-turn-helix domain"/>
    <property type="match status" value="1"/>
</dbReference>
<dbReference type="GeneID" id="301849022"/>
<evidence type="ECO:0000259" key="1">
    <source>
        <dbReference type="Pfam" id="PF13556"/>
    </source>
</evidence>
<dbReference type="Proteomes" id="UP000274843">
    <property type="component" value="Unassembled WGS sequence"/>
</dbReference>
<sequence length="475" mass="50230">MSPELLRAVLEQAPVIAGTGRVRLVNAGPPVRDGEFAVPLGRTAALVVDGADGDALDRLVALAEVVRAAVAEHEARSAELAAERHLGALVGVPGGLAALVRCSAELTGKVTVLYDVRDRMVASASPPGASPIRMRSLDEIGVREGLAPARLDGLTHRHLVVPATHRDETFGRLVLVEHPSAFRPADRTIAHRAADHLGTEFALQRRVATVAWNARSSLARQLVRGSSTMDDLRSSGEYLGVDVRARRVLAYVLGSPADDQALAAEVEEILGAEVLGTRGSEGVLLLVEAGDGPVVRRVKAAVRRATRRTLGQLAVGVSSVCEPGALARAYREAREVAHCVHRFVGPDSPRILAVDDLGPARLFVANSAVGAVRAYVDDVLGPLLTADAADLLWTVQQYFDAGRSVRVSASRLGVHENTVRLRLARVRQATGLDVAADAGDQLTVQTALLVLRLQGHPALPAFDEGGLDEDGRKTA</sequence>
<dbReference type="InterPro" id="IPR051448">
    <property type="entry name" value="CdaR-like_regulators"/>
</dbReference>
<protein>
    <submittedName>
        <fullName evidence="2">PucR-like helix-turn-helix protein</fullName>
    </submittedName>
</protein>
<dbReference type="PANTHER" id="PTHR33744:SF1">
    <property type="entry name" value="DNA-BINDING TRANSCRIPTIONAL ACTIVATOR ADER"/>
    <property type="match status" value="1"/>
</dbReference>
<dbReference type="InterPro" id="IPR025736">
    <property type="entry name" value="PucR_C-HTH_dom"/>
</dbReference>
<organism evidence="2 3">
    <name type="scientific">Amycolatopsis thermoflava</name>
    <dbReference type="NCBI Taxonomy" id="84480"/>
    <lineage>
        <taxon>Bacteria</taxon>
        <taxon>Bacillati</taxon>
        <taxon>Actinomycetota</taxon>
        <taxon>Actinomycetes</taxon>
        <taxon>Pseudonocardiales</taxon>
        <taxon>Pseudonocardiaceae</taxon>
        <taxon>Amycolatopsis</taxon>
        <taxon>Amycolatopsis methanolica group</taxon>
    </lineage>
</organism>
<accession>A0A3N2G5X7</accession>
<keyword evidence="3" id="KW-1185">Reference proteome</keyword>
<dbReference type="PANTHER" id="PTHR33744">
    <property type="entry name" value="CARBOHYDRATE DIACID REGULATOR"/>
    <property type="match status" value="1"/>
</dbReference>
<dbReference type="InterPro" id="IPR042070">
    <property type="entry name" value="PucR_C-HTH_sf"/>
</dbReference>
<feature type="domain" description="PucR C-terminal helix-turn-helix" evidence="1">
    <location>
        <begin position="391"/>
        <end position="449"/>
    </location>
</feature>
<dbReference type="AlphaFoldDB" id="A0A3N2G5X7"/>
<comment type="caution">
    <text evidence="2">The sequence shown here is derived from an EMBL/GenBank/DDBJ whole genome shotgun (WGS) entry which is preliminary data.</text>
</comment>
<dbReference type="Pfam" id="PF13556">
    <property type="entry name" value="HTH_30"/>
    <property type="match status" value="1"/>
</dbReference>
<reference evidence="2 3" key="1">
    <citation type="submission" date="2018-11" db="EMBL/GenBank/DDBJ databases">
        <title>Sequencing the genomes of 1000 actinobacteria strains.</title>
        <authorList>
            <person name="Klenk H.-P."/>
        </authorList>
    </citation>
    <scope>NUCLEOTIDE SEQUENCE [LARGE SCALE GENOMIC DNA]</scope>
    <source>
        <strain evidence="2 3">DSM 44348</strain>
    </source>
</reference>
<name>A0A3N2G5X7_9PSEU</name>
<evidence type="ECO:0000313" key="3">
    <source>
        <dbReference type="Proteomes" id="UP000274843"/>
    </source>
</evidence>
<proteinExistence type="predicted"/>
<dbReference type="RefSeq" id="WP_123687446.1">
    <property type="nucleotide sequence ID" value="NZ_RKHY01000002.1"/>
</dbReference>
<evidence type="ECO:0000313" key="2">
    <source>
        <dbReference type="EMBL" id="ROS32052.1"/>
    </source>
</evidence>